<dbReference type="PROSITE" id="PS51257">
    <property type="entry name" value="PROKAR_LIPOPROTEIN"/>
    <property type="match status" value="1"/>
</dbReference>
<reference evidence="1" key="1">
    <citation type="journal article" date="2024" name="Int. J. Syst. Evol. Microbiol.">
        <title>Polycladomyces zharkentensis sp. nov., a novel thermophilic cellulose- and starch-degrading member of the Bacillota from a geothermal aquifer in Kazakhstan.</title>
        <authorList>
            <person name="Mashzhan A."/>
            <person name="Kistaubayeva A."/>
            <person name="Javier-Lopez R."/>
            <person name="Bissenova U."/>
            <person name="Bissenbay A."/>
            <person name="Birkeland N.K."/>
        </authorList>
    </citation>
    <scope>NUCLEOTIDE SEQUENCE</scope>
    <source>
        <strain evidence="1">ZKZ2T</strain>
    </source>
</reference>
<dbReference type="RefSeq" id="WP_205492280.1">
    <property type="nucleotide sequence ID" value="NZ_JAFHAP010000002.1"/>
</dbReference>
<dbReference type="Pfam" id="PF20316">
    <property type="entry name" value="DUF6612"/>
    <property type="match status" value="1"/>
</dbReference>
<comment type="caution">
    <text evidence="1">The sequence shown here is derived from an EMBL/GenBank/DDBJ whole genome shotgun (WGS) entry which is preliminary data.</text>
</comment>
<protein>
    <recommendedName>
        <fullName evidence="3">Lipoprotein</fullName>
    </recommendedName>
</protein>
<dbReference type="Proteomes" id="UP001177120">
    <property type="component" value="Unassembled WGS sequence"/>
</dbReference>
<name>A0ABS2WF60_9BACL</name>
<evidence type="ECO:0000313" key="1">
    <source>
        <dbReference type="EMBL" id="MBN2908119.1"/>
    </source>
</evidence>
<proteinExistence type="predicted"/>
<evidence type="ECO:0000313" key="2">
    <source>
        <dbReference type="Proteomes" id="UP001177120"/>
    </source>
</evidence>
<accession>A0ABS2WF60</accession>
<dbReference type="EMBL" id="JAFHAP010000002">
    <property type="protein sequence ID" value="MBN2908119.1"/>
    <property type="molecule type" value="Genomic_DNA"/>
</dbReference>
<organism evidence="1 2">
    <name type="scientific">Polycladomyces zharkentensis</name>
    <dbReference type="NCBI Taxonomy" id="2807616"/>
    <lineage>
        <taxon>Bacteria</taxon>
        <taxon>Bacillati</taxon>
        <taxon>Bacillota</taxon>
        <taxon>Bacilli</taxon>
        <taxon>Bacillales</taxon>
        <taxon>Thermoactinomycetaceae</taxon>
        <taxon>Polycladomyces</taxon>
    </lineage>
</organism>
<sequence>MKAKWRTLLSLTLVVVLLTGCGSIVNNLTQVAAVKQQPKKLTMEEVLSKAEQHLNQNGARYQISTYFNMHMKLPKAVHEEYGQASSTFKFQGNTDMSNNPRAFYAEGTLYSKSIEGFNEEKDEKSAKWYDDGQRVYGSDDGDDWQTADISNNPFRAVLPHPAFPFHKLDDLSGQLAVWKKSKTIQMTETDQAYVIELKLDENADMTAQNTYLSDLKPYIDKWKEEIGEDAKEQQLKSLTQKITIDKNTFVPKEMTYELQAVLPLEADNGVKAKINFVHRFEATWKGKHPEKIQVPDDVKNNAEEVTDNW</sequence>
<gene>
    <name evidence="1" type="ORF">JQC72_01090</name>
</gene>
<evidence type="ECO:0008006" key="3">
    <source>
        <dbReference type="Google" id="ProtNLM"/>
    </source>
</evidence>
<keyword evidence="2" id="KW-1185">Reference proteome</keyword>
<dbReference type="InterPro" id="IPR046720">
    <property type="entry name" value="DUF6612"/>
</dbReference>